<dbReference type="PANTHER" id="PTHR30572">
    <property type="entry name" value="MEMBRANE COMPONENT OF TRANSPORTER-RELATED"/>
    <property type="match status" value="1"/>
</dbReference>
<evidence type="ECO:0000256" key="2">
    <source>
        <dbReference type="ARBA" id="ARBA00022475"/>
    </source>
</evidence>
<dbReference type="RefSeq" id="WP_247628581.1">
    <property type="nucleotide sequence ID" value="NZ_JAHWXN010000001.1"/>
</dbReference>
<dbReference type="Proteomes" id="UP001300096">
    <property type="component" value="Unassembled WGS sequence"/>
</dbReference>
<dbReference type="Pfam" id="PF02687">
    <property type="entry name" value="FtsX"/>
    <property type="match status" value="1"/>
</dbReference>
<dbReference type="PANTHER" id="PTHR30572:SF4">
    <property type="entry name" value="ABC TRANSPORTER PERMEASE YTRF"/>
    <property type="match status" value="1"/>
</dbReference>
<accession>A0ABT0FAP8</accession>
<comment type="similarity">
    <text evidence="6">Belongs to the ABC-4 integral membrane protein family.</text>
</comment>
<evidence type="ECO:0000256" key="1">
    <source>
        <dbReference type="ARBA" id="ARBA00004651"/>
    </source>
</evidence>
<dbReference type="InterPro" id="IPR050250">
    <property type="entry name" value="Macrolide_Exporter_MacB"/>
</dbReference>
<feature type="domain" description="ABC3 transporter permease C-terminal" evidence="8">
    <location>
        <begin position="272"/>
        <end position="391"/>
    </location>
</feature>
<proteinExistence type="inferred from homology"/>
<evidence type="ECO:0000259" key="8">
    <source>
        <dbReference type="Pfam" id="PF02687"/>
    </source>
</evidence>
<keyword evidence="3 7" id="KW-0812">Transmembrane</keyword>
<keyword evidence="5 7" id="KW-0472">Membrane</keyword>
<sequence>MGRATTLAGWLMPGILRRYRALVILSMIGVGVFGAVVPLASETADTAATAKEGLGSPGLRAIMLSASDPNEEQPLTGASLDEVRATDGVEEAVGWNQALLTVQHGSATISPDLTPRFLPLQPALLEGEEPVAANEVLISSAMIDDLGAEVGDTLDASYNRFVSAGLQEGVSTEVTIVGVYDATSVGLDGGIAAYGSPAWVDEVLMAQQGASETDSTRQLEYQYIYALVTSRDGVPEVVGQLTDRGFTASSLGALLSGVQPVQSALDLARIVLASLLVVFLLVVGGTAATAVMSAKRGEIGLLRAFGWPRGRVLWAFLAQFLLLGGVIAVGGALSSAVALAVLSVVFPTGLFGLPVEVGLSPGAIGTMAMLLVAPPMVFALAALVPVLTAASTPPDDVLRDIDG</sequence>
<organism evidence="9 10">
    <name type="scientific">Microbacterium croceum</name>
    <dbReference type="NCBI Taxonomy" id="2851645"/>
    <lineage>
        <taxon>Bacteria</taxon>
        <taxon>Bacillati</taxon>
        <taxon>Actinomycetota</taxon>
        <taxon>Actinomycetes</taxon>
        <taxon>Micrococcales</taxon>
        <taxon>Microbacteriaceae</taxon>
        <taxon>Microbacterium</taxon>
    </lineage>
</organism>
<comment type="caution">
    <text evidence="9">The sequence shown here is derived from an EMBL/GenBank/DDBJ whole genome shotgun (WGS) entry which is preliminary data.</text>
</comment>
<protein>
    <submittedName>
        <fullName evidence="9">ABC transporter permease</fullName>
    </submittedName>
</protein>
<evidence type="ECO:0000313" key="9">
    <source>
        <dbReference type="EMBL" id="MCK2035143.1"/>
    </source>
</evidence>
<feature type="transmembrane region" description="Helical" evidence="7">
    <location>
        <begin position="336"/>
        <end position="355"/>
    </location>
</feature>
<comment type="subcellular location">
    <subcellularLocation>
        <location evidence="1">Cell membrane</location>
        <topology evidence="1">Multi-pass membrane protein</topology>
    </subcellularLocation>
</comment>
<evidence type="ECO:0000313" key="10">
    <source>
        <dbReference type="Proteomes" id="UP001300096"/>
    </source>
</evidence>
<feature type="transmembrane region" description="Helical" evidence="7">
    <location>
        <begin position="270"/>
        <end position="291"/>
    </location>
</feature>
<keyword evidence="4 7" id="KW-1133">Transmembrane helix</keyword>
<feature type="transmembrane region" description="Helical" evidence="7">
    <location>
        <begin position="367"/>
        <end position="390"/>
    </location>
</feature>
<dbReference type="InterPro" id="IPR003838">
    <property type="entry name" value="ABC3_permease_C"/>
</dbReference>
<evidence type="ECO:0000256" key="7">
    <source>
        <dbReference type="SAM" id="Phobius"/>
    </source>
</evidence>
<evidence type="ECO:0000256" key="4">
    <source>
        <dbReference type="ARBA" id="ARBA00022989"/>
    </source>
</evidence>
<gene>
    <name evidence="9" type="ORF">KZC51_03250</name>
</gene>
<dbReference type="EMBL" id="JAHWXN010000001">
    <property type="protein sequence ID" value="MCK2035143.1"/>
    <property type="molecule type" value="Genomic_DNA"/>
</dbReference>
<evidence type="ECO:0000256" key="3">
    <source>
        <dbReference type="ARBA" id="ARBA00022692"/>
    </source>
</evidence>
<feature type="transmembrane region" description="Helical" evidence="7">
    <location>
        <begin position="21"/>
        <end position="41"/>
    </location>
</feature>
<evidence type="ECO:0000256" key="5">
    <source>
        <dbReference type="ARBA" id="ARBA00023136"/>
    </source>
</evidence>
<keyword evidence="10" id="KW-1185">Reference proteome</keyword>
<evidence type="ECO:0000256" key="6">
    <source>
        <dbReference type="ARBA" id="ARBA00038076"/>
    </source>
</evidence>
<reference evidence="9 10" key="1">
    <citation type="submission" date="2021-06" db="EMBL/GenBank/DDBJ databases">
        <title>Genome-based taxonomic framework of Microbacterium strains isolated from marine environment, the description of four new species and reclassification of four preexisting species.</title>
        <authorList>
            <person name="Lee S.D."/>
            <person name="Kim S.-M."/>
            <person name="Byeon Y.-S."/>
            <person name="Yang H.L."/>
            <person name="Kim I.S."/>
        </authorList>
    </citation>
    <scope>NUCLEOTIDE SEQUENCE [LARGE SCALE GENOMIC DNA]</scope>
    <source>
        <strain evidence="9 10">SSW1-49</strain>
    </source>
</reference>
<name>A0ABT0FAP8_9MICO</name>
<keyword evidence="2" id="KW-1003">Cell membrane</keyword>
<feature type="transmembrane region" description="Helical" evidence="7">
    <location>
        <begin position="312"/>
        <end position="330"/>
    </location>
</feature>